<reference evidence="2" key="1">
    <citation type="submission" date="2018-04" db="EMBL/GenBank/DDBJ databases">
        <authorList>
            <person name="Cornet L."/>
        </authorList>
    </citation>
    <scope>NUCLEOTIDE SEQUENCE [LARGE SCALE GENOMIC DNA]</scope>
</reference>
<evidence type="ECO:0000313" key="2">
    <source>
        <dbReference type="Proteomes" id="UP000249354"/>
    </source>
</evidence>
<evidence type="ECO:0000313" key="1">
    <source>
        <dbReference type="EMBL" id="PZO11102.1"/>
    </source>
</evidence>
<name>A0A2W4TQ67_9CYAN</name>
<gene>
    <name evidence="1" type="ORF">DCF25_20140</name>
</gene>
<sequence>MLNQPYYTLRSKANGQYLVARPPVEGQHPEIPTDPFLLLFIADFDALSYLNAHAGELAPQFSVEYCDRAQIKKISDRWGYKGVGIVNDPLVPRVEFMGF</sequence>
<protein>
    <submittedName>
        <fullName evidence="1">Uncharacterized protein</fullName>
    </submittedName>
</protein>
<proteinExistence type="predicted"/>
<comment type="caution">
    <text evidence="1">The sequence shown here is derived from an EMBL/GenBank/DDBJ whole genome shotgun (WGS) entry which is preliminary data.</text>
</comment>
<dbReference type="Proteomes" id="UP000249354">
    <property type="component" value="Unassembled WGS sequence"/>
</dbReference>
<dbReference type="AlphaFoldDB" id="A0A2W4TQ67"/>
<accession>A0A2W4TQ67</accession>
<organism evidence="1 2">
    <name type="scientific">Leptolyngbya foveolarum</name>
    <dbReference type="NCBI Taxonomy" id="47253"/>
    <lineage>
        <taxon>Bacteria</taxon>
        <taxon>Bacillati</taxon>
        <taxon>Cyanobacteriota</taxon>
        <taxon>Cyanophyceae</taxon>
        <taxon>Leptolyngbyales</taxon>
        <taxon>Leptolyngbyaceae</taxon>
        <taxon>Leptolyngbya group</taxon>
        <taxon>Leptolyngbya</taxon>
    </lineage>
</organism>
<reference evidence="1 2" key="2">
    <citation type="submission" date="2018-06" db="EMBL/GenBank/DDBJ databases">
        <title>Metagenomic assembly of (sub)arctic Cyanobacteria and their associated microbiome from non-axenic cultures.</title>
        <authorList>
            <person name="Baurain D."/>
        </authorList>
    </citation>
    <scope>NUCLEOTIDE SEQUENCE [LARGE SCALE GENOMIC DNA]</scope>
    <source>
        <strain evidence="1">ULC129bin1</strain>
    </source>
</reference>
<dbReference type="EMBL" id="QBMC01000204">
    <property type="protein sequence ID" value="PZO11102.1"/>
    <property type="molecule type" value="Genomic_DNA"/>
</dbReference>